<dbReference type="PANTHER" id="PTHR37483:SF1">
    <property type="entry name" value="UPF0125 PROTEIN RATB"/>
    <property type="match status" value="1"/>
</dbReference>
<dbReference type="Gene3D" id="3.10.20.280">
    <property type="entry name" value="RnfH-like"/>
    <property type="match status" value="1"/>
</dbReference>
<comment type="caution">
    <text evidence="3">The sequence shown here is derived from an EMBL/GenBank/DDBJ whole genome shotgun (WGS) entry which is preliminary data.</text>
</comment>
<name>A0A2T5MIW3_9GAMM</name>
<dbReference type="InterPro" id="IPR016155">
    <property type="entry name" value="Mopterin_synth/thiamin_S_b"/>
</dbReference>
<protein>
    <recommendedName>
        <fullName evidence="2">UPF0125 protein CJD38_05340</fullName>
    </recommendedName>
</protein>
<organism evidence="3 4">
    <name type="scientific">Stenotrophobium rhamnosiphilum</name>
    <dbReference type="NCBI Taxonomy" id="2029166"/>
    <lineage>
        <taxon>Bacteria</taxon>
        <taxon>Pseudomonadati</taxon>
        <taxon>Pseudomonadota</taxon>
        <taxon>Gammaproteobacteria</taxon>
        <taxon>Nevskiales</taxon>
        <taxon>Nevskiaceae</taxon>
        <taxon>Stenotrophobium</taxon>
    </lineage>
</organism>
<dbReference type="Proteomes" id="UP000244248">
    <property type="component" value="Unassembled WGS sequence"/>
</dbReference>
<evidence type="ECO:0000313" key="3">
    <source>
        <dbReference type="EMBL" id="PTU32512.1"/>
    </source>
</evidence>
<evidence type="ECO:0000256" key="1">
    <source>
        <dbReference type="ARBA" id="ARBA00010645"/>
    </source>
</evidence>
<evidence type="ECO:0000313" key="4">
    <source>
        <dbReference type="Proteomes" id="UP000244248"/>
    </source>
</evidence>
<evidence type="ECO:0000256" key="2">
    <source>
        <dbReference type="HAMAP-Rule" id="MF_00460"/>
    </source>
</evidence>
<dbReference type="OrthoDB" id="9796575at2"/>
<sequence length="100" mass="10953">MIAVEVVYALPTEQRIFAINLPQDATVRAAIGSSGVLAQYPQINLATVKVGVFGRIVPLDSALRAGDRVEIYRELTADPKVVRRERVAKKRKLGLKEPGL</sequence>
<dbReference type="Pfam" id="PF03658">
    <property type="entry name" value="Ub-RnfH"/>
    <property type="match status" value="1"/>
</dbReference>
<gene>
    <name evidence="3" type="ORF">CJD38_05340</name>
</gene>
<reference evidence="3 4" key="1">
    <citation type="submission" date="2018-04" db="EMBL/GenBank/DDBJ databases">
        <title>Novel species isolated from glacier.</title>
        <authorList>
            <person name="Liu Q."/>
            <person name="Xin Y.-H."/>
        </authorList>
    </citation>
    <scope>NUCLEOTIDE SEQUENCE [LARGE SCALE GENOMIC DNA]</scope>
    <source>
        <strain evidence="3 4">GT1R17</strain>
    </source>
</reference>
<dbReference type="InterPro" id="IPR037021">
    <property type="entry name" value="RnfH_sf"/>
</dbReference>
<comment type="similarity">
    <text evidence="1 2">Belongs to the UPF0125 (RnfH) family.</text>
</comment>
<proteinExistence type="inferred from homology"/>
<dbReference type="PANTHER" id="PTHR37483">
    <property type="entry name" value="UPF0125 PROTEIN RATB"/>
    <property type="match status" value="1"/>
</dbReference>
<keyword evidence="4" id="KW-1185">Reference proteome</keyword>
<dbReference type="SUPFAM" id="SSF54285">
    <property type="entry name" value="MoaD/ThiS"/>
    <property type="match status" value="1"/>
</dbReference>
<accession>A0A2T5MIW3</accession>
<dbReference type="InterPro" id="IPR005346">
    <property type="entry name" value="RnfH"/>
</dbReference>
<dbReference type="HAMAP" id="MF_00460">
    <property type="entry name" value="UPF0125_RnfH"/>
    <property type="match status" value="1"/>
</dbReference>
<dbReference type="AlphaFoldDB" id="A0A2T5MIW3"/>
<dbReference type="EMBL" id="QANS01000002">
    <property type="protein sequence ID" value="PTU32512.1"/>
    <property type="molecule type" value="Genomic_DNA"/>
</dbReference>
<dbReference type="NCBIfam" id="NF002490">
    <property type="entry name" value="PRK01777.1"/>
    <property type="match status" value="1"/>
</dbReference>